<reference evidence="1" key="1">
    <citation type="journal article" date="2023" name="G3 (Bethesda)">
        <title>A reference genome for the long-term kleptoplast-retaining sea slug Elysia crispata morphotype clarki.</title>
        <authorList>
            <person name="Eastman K.E."/>
            <person name="Pendleton A.L."/>
            <person name="Shaikh M.A."/>
            <person name="Suttiyut T."/>
            <person name="Ogas R."/>
            <person name="Tomko P."/>
            <person name="Gavelis G."/>
            <person name="Widhalm J.R."/>
            <person name="Wisecaver J.H."/>
        </authorList>
    </citation>
    <scope>NUCLEOTIDE SEQUENCE</scope>
    <source>
        <strain evidence="1">ECLA1</strain>
    </source>
</reference>
<sequence>MDRRLCSRHLITVHNVDRYDVIEAKRKKKKCPLCGRMVTNLLRHLNEVEKIVRNSDEYYLQLLYTLRFTRRLHRLLALFRVKDIQNI</sequence>
<dbReference type="EMBL" id="JAWDGP010006814">
    <property type="protein sequence ID" value="KAK3735204.1"/>
    <property type="molecule type" value="Genomic_DNA"/>
</dbReference>
<keyword evidence="2" id="KW-1185">Reference proteome</keyword>
<evidence type="ECO:0000313" key="1">
    <source>
        <dbReference type="EMBL" id="KAK3735204.1"/>
    </source>
</evidence>
<gene>
    <name evidence="1" type="ORF">RRG08_010324</name>
</gene>
<comment type="caution">
    <text evidence="1">The sequence shown here is derived from an EMBL/GenBank/DDBJ whole genome shotgun (WGS) entry which is preliminary data.</text>
</comment>
<dbReference type="Proteomes" id="UP001283361">
    <property type="component" value="Unassembled WGS sequence"/>
</dbReference>
<name>A0AAE1CTS3_9GAST</name>
<accession>A0AAE1CTS3</accession>
<protein>
    <submittedName>
        <fullName evidence="1">Uncharacterized protein</fullName>
    </submittedName>
</protein>
<dbReference type="AlphaFoldDB" id="A0AAE1CTS3"/>
<organism evidence="1 2">
    <name type="scientific">Elysia crispata</name>
    <name type="common">lettuce slug</name>
    <dbReference type="NCBI Taxonomy" id="231223"/>
    <lineage>
        <taxon>Eukaryota</taxon>
        <taxon>Metazoa</taxon>
        <taxon>Spiralia</taxon>
        <taxon>Lophotrochozoa</taxon>
        <taxon>Mollusca</taxon>
        <taxon>Gastropoda</taxon>
        <taxon>Heterobranchia</taxon>
        <taxon>Euthyneura</taxon>
        <taxon>Panpulmonata</taxon>
        <taxon>Sacoglossa</taxon>
        <taxon>Placobranchoidea</taxon>
        <taxon>Plakobranchidae</taxon>
        <taxon>Elysia</taxon>
    </lineage>
</organism>
<proteinExistence type="predicted"/>
<evidence type="ECO:0000313" key="2">
    <source>
        <dbReference type="Proteomes" id="UP001283361"/>
    </source>
</evidence>